<proteinExistence type="predicted"/>
<organism evidence="1">
    <name type="scientific">hydrothermal vent metagenome</name>
    <dbReference type="NCBI Taxonomy" id="652676"/>
    <lineage>
        <taxon>unclassified sequences</taxon>
        <taxon>metagenomes</taxon>
        <taxon>ecological metagenomes</taxon>
    </lineage>
</organism>
<dbReference type="PANTHER" id="PTHR42110:SF1">
    <property type="entry name" value="L-ASPARAGINASE, PUTATIVE (AFU_ORTHOLOGUE AFUA_3G11890)-RELATED"/>
    <property type="match status" value="1"/>
</dbReference>
<sequence length="315" mass="32852">MLARAVRNGVVETVYDGGVVATRSDGSVIATWGTIEPIFYWRSAIKLIQATVSQEAGADLTPEQLAVACSSHSGWPTHLATIRKMLHDVGLSEAHLRCPPDWPLGPAARDLVVAAGHRNPRPLFHNCSGKHAAWLRACTAQGWPLGSYLSPDHPLQQRVVALTRDVSGVDPMPTGVDGCGAPVLRTTLTGAARTFAILSSDQRFLESATASHRYAALSSGSERPDAKVGAWWDGPLKVGAAGLIAAGRNGIGIAAKSWSGDKDIAVVLLIEGARRLGLLSAAALTALADVARPATLGGGTPQGAYEPTFDGANHG</sequence>
<dbReference type="Pfam" id="PF06089">
    <property type="entry name" value="Asparaginase_II"/>
    <property type="match status" value="1"/>
</dbReference>
<dbReference type="PANTHER" id="PTHR42110">
    <property type="entry name" value="L-ASPARAGINASE, PUTATIVE (AFU_ORTHOLOGUE AFUA_3G11890)-RELATED"/>
    <property type="match status" value="1"/>
</dbReference>
<dbReference type="EMBL" id="UOEK01000414">
    <property type="protein sequence ID" value="VAW07704.1"/>
    <property type="molecule type" value="Genomic_DNA"/>
</dbReference>
<protein>
    <recommendedName>
        <fullName evidence="2">Asparaginase</fullName>
    </recommendedName>
</protein>
<gene>
    <name evidence="1" type="ORF">MNBD_ACTINO02-3269</name>
</gene>
<reference evidence="1" key="1">
    <citation type="submission" date="2018-06" db="EMBL/GenBank/DDBJ databases">
        <authorList>
            <person name="Zhirakovskaya E."/>
        </authorList>
    </citation>
    <scope>NUCLEOTIDE SEQUENCE</scope>
</reference>
<evidence type="ECO:0008006" key="2">
    <source>
        <dbReference type="Google" id="ProtNLM"/>
    </source>
</evidence>
<evidence type="ECO:0000313" key="1">
    <source>
        <dbReference type="EMBL" id="VAW07704.1"/>
    </source>
</evidence>
<name>A0A3B0TG22_9ZZZZ</name>
<dbReference type="InterPro" id="IPR010349">
    <property type="entry name" value="Asparaginase_II"/>
</dbReference>
<accession>A0A3B0TG22</accession>
<dbReference type="AlphaFoldDB" id="A0A3B0TG22"/>